<evidence type="ECO:0000259" key="2">
    <source>
        <dbReference type="Pfam" id="PF12638"/>
    </source>
</evidence>
<evidence type="ECO:0000256" key="1">
    <source>
        <dbReference type="ARBA" id="ARBA00009234"/>
    </source>
</evidence>
<organism evidence="3 4">
    <name type="scientific">Brassica campestris</name>
    <name type="common">Field mustard</name>
    <dbReference type="NCBI Taxonomy" id="3711"/>
    <lineage>
        <taxon>Eukaryota</taxon>
        <taxon>Viridiplantae</taxon>
        <taxon>Streptophyta</taxon>
        <taxon>Embryophyta</taxon>
        <taxon>Tracheophyta</taxon>
        <taxon>Spermatophyta</taxon>
        <taxon>Magnoliopsida</taxon>
        <taxon>eudicotyledons</taxon>
        <taxon>Gunneridae</taxon>
        <taxon>Pentapetalae</taxon>
        <taxon>rosids</taxon>
        <taxon>malvids</taxon>
        <taxon>Brassicales</taxon>
        <taxon>Brassicaceae</taxon>
        <taxon>Brassiceae</taxon>
        <taxon>Brassica</taxon>
    </lineage>
</organism>
<dbReference type="PANTHER" id="PTHR31750:SF22">
    <property type="entry name" value="GENOME ASSEMBLY, CHROMOSOME: A01"/>
    <property type="match status" value="1"/>
</dbReference>
<dbReference type="Proteomes" id="UP000264353">
    <property type="component" value="Chromosome A1"/>
</dbReference>
<dbReference type="PANTHER" id="PTHR31750">
    <property type="entry name" value="PROTEIN STAY-GREEN 1, CHLOROPLASTIC-RELATED"/>
    <property type="match status" value="1"/>
</dbReference>
<name>A0A398AWU6_BRACM</name>
<sequence length="169" mass="19063">MCSLSPSSLLPIKLKPGYSEKRSNSSNSLFVSKRRSKRKNILIVPVRNYVSLTSGQDCLDRRSFNHPRTYTLTHSDFTAKLTLAISHSINDSQLQGWANKIYRDEVVAEWKKVKGKKSLHVHCRISGGHFLLDMLAKFGYYIFCKELPVGLCAGSCEDGFGNHNVLAVW</sequence>
<dbReference type="Pfam" id="PF12638">
    <property type="entry name" value="Staygreen"/>
    <property type="match status" value="1"/>
</dbReference>
<protein>
    <recommendedName>
        <fullName evidence="2">Staygreen protein domain-containing protein</fullName>
    </recommendedName>
</protein>
<gene>
    <name evidence="3" type="ORF">BRARA_A02570</name>
</gene>
<dbReference type="AlphaFoldDB" id="A0A398AWU6"/>
<dbReference type="InterPro" id="IPR024438">
    <property type="entry name" value="Staygreen"/>
</dbReference>
<dbReference type="EMBL" id="CM010628">
    <property type="protein sequence ID" value="RID79866.1"/>
    <property type="molecule type" value="Genomic_DNA"/>
</dbReference>
<evidence type="ECO:0000313" key="3">
    <source>
        <dbReference type="EMBL" id="RID79866.1"/>
    </source>
</evidence>
<evidence type="ECO:0000313" key="4">
    <source>
        <dbReference type="Proteomes" id="UP000264353"/>
    </source>
</evidence>
<comment type="similarity">
    <text evidence="1">Belongs to the staygreen family.</text>
</comment>
<accession>A0A398AWU6</accession>
<proteinExistence type="inferred from homology"/>
<feature type="domain" description="Staygreen protein" evidence="2">
    <location>
        <begin position="61"/>
        <end position="153"/>
    </location>
</feature>
<reference evidence="3 4" key="1">
    <citation type="submission" date="2018-06" db="EMBL/GenBank/DDBJ databases">
        <title>WGS assembly of Brassica rapa FPsc.</title>
        <authorList>
            <person name="Bowman J."/>
            <person name="Kohchi T."/>
            <person name="Yamato K."/>
            <person name="Jenkins J."/>
            <person name="Shu S."/>
            <person name="Ishizaki K."/>
            <person name="Yamaoka S."/>
            <person name="Nishihama R."/>
            <person name="Nakamura Y."/>
            <person name="Berger F."/>
            <person name="Adam C."/>
            <person name="Aki S."/>
            <person name="Althoff F."/>
            <person name="Araki T."/>
            <person name="Arteaga-Vazquez M."/>
            <person name="Balasubrmanian S."/>
            <person name="Bauer D."/>
            <person name="Boehm C."/>
            <person name="Briginshaw L."/>
            <person name="Caballero-Perez J."/>
            <person name="Catarino B."/>
            <person name="Chen F."/>
            <person name="Chiyoda S."/>
            <person name="Chovatia M."/>
            <person name="Davies K."/>
            <person name="Delmans M."/>
            <person name="Demura T."/>
            <person name="Dierschke T."/>
            <person name="Dolan L."/>
            <person name="Dorantes-Acosta A."/>
            <person name="Eklund D."/>
            <person name="Florent S."/>
            <person name="Flores-Sandoval E."/>
            <person name="Fujiyama A."/>
            <person name="Fukuzawa H."/>
            <person name="Galik B."/>
            <person name="Grimanelli D."/>
            <person name="Grimwood J."/>
            <person name="Grossniklaus U."/>
            <person name="Hamada T."/>
            <person name="Haseloff J."/>
            <person name="Hetherington A."/>
            <person name="Higo A."/>
            <person name="Hirakawa Y."/>
            <person name="Hundley H."/>
            <person name="Ikeda Y."/>
            <person name="Inoue K."/>
            <person name="Inoue S."/>
            <person name="Ishida S."/>
            <person name="Jia Q."/>
            <person name="Kakita M."/>
            <person name="Kanazawa T."/>
            <person name="Kawai Y."/>
            <person name="Kawashima T."/>
            <person name="Kennedy M."/>
            <person name="Kinose K."/>
            <person name="Kinoshita T."/>
            <person name="Kohara Y."/>
            <person name="Koide E."/>
            <person name="Komatsu K."/>
            <person name="Kopischke S."/>
            <person name="Kubo M."/>
            <person name="Kyozuka J."/>
            <person name="Lagercrantz U."/>
            <person name="Lin S."/>
            <person name="Lindquist E."/>
            <person name="Lipzen A."/>
            <person name="Lu C."/>
            <person name="Luna E."/>
            <person name="Martienssen R."/>
            <person name="Minamino N."/>
            <person name="Mizutani M."/>
            <person name="Mizutani M."/>
            <person name="Mochizuki N."/>
            <person name="Monte I."/>
            <person name="Mosher R."/>
            <person name="Nagasaki H."/>
            <person name="Nakagami H."/>
            <person name="Naramoto S."/>
            <person name="Nishitani K."/>
            <person name="Ohtani M."/>
            <person name="Okamoto T."/>
            <person name="Okumura M."/>
            <person name="Phillips J."/>
            <person name="Pollak B."/>
            <person name="Reinders A."/>
            <person name="Roevekamp M."/>
            <person name="Sano R."/>
            <person name="Sawa S."/>
            <person name="Schmid M."/>
            <person name="Shirakawa M."/>
            <person name="Solano R."/>
            <person name="Spunde A."/>
            <person name="Suetsugu N."/>
            <person name="Sugano S."/>
            <person name="Sugiyama A."/>
            <person name="Sun R."/>
            <person name="Suzuki Y."/>
            <person name="Takenaka M."/>
            <person name="Takezawa D."/>
            <person name="Tomogane H."/>
            <person name="Tsuzuki M."/>
            <person name="Ueda T."/>
            <person name="Umeda M."/>
            <person name="Ward J."/>
            <person name="Watanabe Y."/>
            <person name="Yazaki K."/>
            <person name="Yokoyama R."/>
            <person name="Yoshitake Y."/>
            <person name="Yotsui I."/>
            <person name="Zachgo S."/>
            <person name="Schmutz J."/>
        </authorList>
    </citation>
    <scope>NUCLEOTIDE SEQUENCE [LARGE SCALE GENOMIC DNA]</scope>
    <source>
        <strain evidence="4">cv. B-3</strain>
    </source>
</reference>